<dbReference type="OrthoDB" id="9797743at2"/>
<dbReference type="HOGENOM" id="CLU_045011_13_4_11"/>
<dbReference type="KEGG" id="mph:MLP_11710"/>
<dbReference type="Pfam" id="PF00702">
    <property type="entry name" value="Hydrolase"/>
    <property type="match status" value="1"/>
</dbReference>
<dbReference type="InterPro" id="IPR023214">
    <property type="entry name" value="HAD_sf"/>
</dbReference>
<dbReference type="SFLD" id="SFLDG01129">
    <property type="entry name" value="C1.5:_HAD__Beta-PGM__Phosphata"/>
    <property type="match status" value="1"/>
</dbReference>
<dbReference type="STRING" id="1032480.MLP_11710"/>
<keyword evidence="2" id="KW-1185">Reference proteome</keyword>
<dbReference type="GO" id="GO:0050308">
    <property type="term" value="F:sugar-phosphatase activity"/>
    <property type="evidence" value="ECO:0007669"/>
    <property type="project" value="TreeGrafter"/>
</dbReference>
<dbReference type="InterPro" id="IPR036412">
    <property type="entry name" value="HAD-like_sf"/>
</dbReference>
<gene>
    <name evidence="1" type="ordered locus">MLP_11710</name>
</gene>
<dbReference type="RefSeq" id="WP_013862068.1">
    <property type="nucleotide sequence ID" value="NC_015635.1"/>
</dbReference>
<name>F5XNS1_MICPN</name>
<dbReference type="InterPro" id="IPR023198">
    <property type="entry name" value="PGP-like_dom2"/>
</dbReference>
<dbReference type="Proteomes" id="UP000007947">
    <property type="component" value="Chromosome"/>
</dbReference>
<accession>F5XNS1</accession>
<evidence type="ECO:0000313" key="2">
    <source>
        <dbReference type="Proteomes" id="UP000007947"/>
    </source>
</evidence>
<dbReference type="AlphaFoldDB" id="F5XNS1"/>
<dbReference type="eggNOG" id="COG0637">
    <property type="taxonomic scope" value="Bacteria"/>
</dbReference>
<proteinExistence type="predicted"/>
<protein>
    <submittedName>
        <fullName evidence="1">Putative phosphatase</fullName>
    </submittedName>
</protein>
<dbReference type="InterPro" id="IPR051806">
    <property type="entry name" value="HAD-like_SPP"/>
</dbReference>
<reference evidence="1 2" key="1">
    <citation type="submission" date="2011-05" db="EMBL/GenBank/DDBJ databases">
        <title>Whole genome sequence of Microlunatus phosphovorus NM-1.</title>
        <authorList>
            <person name="Hosoyama A."/>
            <person name="Sasaki K."/>
            <person name="Harada T."/>
            <person name="Igarashi R."/>
            <person name="Kawakoshi A."/>
            <person name="Sasagawa M."/>
            <person name="Fukada J."/>
            <person name="Nakamura S."/>
            <person name="Katano Y."/>
            <person name="Hanada S."/>
            <person name="Kamagata Y."/>
            <person name="Nakamura N."/>
            <person name="Yamazaki S."/>
            <person name="Fujita N."/>
        </authorList>
    </citation>
    <scope>NUCLEOTIDE SEQUENCE [LARGE SCALE GENOMIC DNA]</scope>
    <source>
        <strain evidence="2">ATCC 700054 / DSM 10555 / JCM 9379 / NBRC 101784 / NCIMB 13414 / VKM Ac-1990 / NM-1</strain>
    </source>
</reference>
<organism evidence="1 2">
    <name type="scientific">Microlunatus phosphovorus (strain ATCC 700054 / DSM 10555 / JCM 9379 / NBRC 101784 / NCIMB 13414 / VKM Ac-1990 / NM-1)</name>
    <dbReference type="NCBI Taxonomy" id="1032480"/>
    <lineage>
        <taxon>Bacteria</taxon>
        <taxon>Bacillati</taxon>
        <taxon>Actinomycetota</taxon>
        <taxon>Actinomycetes</taxon>
        <taxon>Propionibacteriales</taxon>
        <taxon>Propionibacteriaceae</taxon>
        <taxon>Microlunatus</taxon>
    </lineage>
</organism>
<dbReference type="SUPFAM" id="SSF56784">
    <property type="entry name" value="HAD-like"/>
    <property type="match status" value="1"/>
</dbReference>
<dbReference type="PANTHER" id="PTHR43481">
    <property type="entry name" value="FRUCTOSE-1-PHOSPHATE PHOSPHATASE"/>
    <property type="match status" value="1"/>
</dbReference>
<dbReference type="PRINTS" id="PR00413">
    <property type="entry name" value="HADHALOGNASE"/>
</dbReference>
<dbReference type="Gene3D" id="3.40.50.1000">
    <property type="entry name" value="HAD superfamily/HAD-like"/>
    <property type="match status" value="1"/>
</dbReference>
<dbReference type="InterPro" id="IPR006439">
    <property type="entry name" value="HAD-SF_hydro_IA"/>
</dbReference>
<dbReference type="EMBL" id="AP012204">
    <property type="protein sequence ID" value="BAK34185.1"/>
    <property type="molecule type" value="Genomic_DNA"/>
</dbReference>
<dbReference type="NCBIfam" id="TIGR01509">
    <property type="entry name" value="HAD-SF-IA-v3"/>
    <property type="match status" value="1"/>
</dbReference>
<evidence type="ECO:0000313" key="1">
    <source>
        <dbReference type="EMBL" id="BAK34185.1"/>
    </source>
</evidence>
<dbReference type="SFLD" id="SFLDS00003">
    <property type="entry name" value="Haloacid_Dehalogenase"/>
    <property type="match status" value="1"/>
</dbReference>
<dbReference type="PANTHER" id="PTHR43481:SF4">
    <property type="entry name" value="GLYCEROL-1-PHOSPHATE PHOSPHOHYDROLASE 1-RELATED"/>
    <property type="match status" value="1"/>
</dbReference>
<sequence>MTELTAAALLLDLDGTLLDSTAAVESAWLRFADRVGVPADRVRPLMHGIPAWQVIEELIPGLPVAKRSQLAEEALADMARADAPVVWLPGARQLVETLSAGGARWAVATSGNTLLATSSMRKAGMAPPPVFLTSDDVSVGKPDPEPYLRAAELLEVAPTDCVVIEDAPAGVASGLAAGATVIGVTHTYDASILAGANPLVDALPQVSVDPDTRQITLYLA</sequence>
<dbReference type="Gene3D" id="1.10.150.240">
    <property type="entry name" value="Putative phosphatase, domain 2"/>
    <property type="match status" value="1"/>
</dbReference>